<evidence type="ECO:0000256" key="2">
    <source>
        <dbReference type="ARBA" id="ARBA00022448"/>
    </source>
</evidence>
<dbReference type="InterPro" id="IPR000531">
    <property type="entry name" value="Beta-barrel_TonB"/>
</dbReference>
<evidence type="ECO:0000256" key="8">
    <source>
        <dbReference type="ARBA" id="ARBA00023077"/>
    </source>
</evidence>
<keyword evidence="13" id="KW-0732">Signal</keyword>
<evidence type="ECO:0000256" key="12">
    <source>
        <dbReference type="RuleBase" id="RU003357"/>
    </source>
</evidence>
<feature type="signal peptide" evidence="13">
    <location>
        <begin position="1"/>
        <end position="26"/>
    </location>
</feature>
<evidence type="ECO:0000256" key="6">
    <source>
        <dbReference type="ARBA" id="ARBA00023004"/>
    </source>
</evidence>
<keyword evidence="6" id="KW-0408">Iron</keyword>
<dbReference type="EMBL" id="JAINVV010000013">
    <property type="protein sequence ID" value="MBY8825884.1"/>
    <property type="molecule type" value="Genomic_DNA"/>
</dbReference>
<comment type="similarity">
    <text evidence="11 12">Belongs to the TonB-dependent receptor family.</text>
</comment>
<evidence type="ECO:0000256" key="10">
    <source>
        <dbReference type="ARBA" id="ARBA00023237"/>
    </source>
</evidence>
<keyword evidence="9 11" id="KW-0472">Membrane</keyword>
<keyword evidence="16" id="KW-0675">Receptor</keyword>
<dbReference type="SUPFAM" id="SSF56935">
    <property type="entry name" value="Porins"/>
    <property type="match status" value="1"/>
</dbReference>
<dbReference type="Pfam" id="PF07715">
    <property type="entry name" value="Plug"/>
    <property type="match status" value="1"/>
</dbReference>
<keyword evidence="10 11" id="KW-0998">Cell outer membrane</keyword>
<evidence type="ECO:0000256" key="9">
    <source>
        <dbReference type="ARBA" id="ARBA00023136"/>
    </source>
</evidence>
<dbReference type="InterPro" id="IPR012910">
    <property type="entry name" value="Plug_dom"/>
</dbReference>
<dbReference type="Pfam" id="PF00593">
    <property type="entry name" value="TonB_dep_Rec_b-barrel"/>
    <property type="match status" value="1"/>
</dbReference>
<evidence type="ECO:0000256" key="11">
    <source>
        <dbReference type="PROSITE-ProRule" id="PRU01360"/>
    </source>
</evidence>
<evidence type="ECO:0000256" key="3">
    <source>
        <dbReference type="ARBA" id="ARBA00022452"/>
    </source>
</evidence>
<dbReference type="InterPro" id="IPR039426">
    <property type="entry name" value="TonB-dep_rcpt-like"/>
</dbReference>
<evidence type="ECO:0000313" key="17">
    <source>
        <dbReference type="Proteomes" id="UP000706039"/>
    </source>
</evidence>
<proteinExistence type="inferred from homology"/>
<feature type="chain" id="PRO_5046347934" evidence="13">
    <location>
        <begin position="27"/>
        <end position="697"/>
    </location>
</feature>
<keyword evidence="4" id="KW-0410">Iron transport</keyword>
<protein>
    <submittedName>
        <fullName evidence="16">TonB-dependent receptor</fullName>
    </submittedName>
</protein>
<dbReference type="CDD" id="cd01347">
    <property type="entry name" value="ligand_gated_channel"/>
    <property type="match status" value="1"/>
</dbReference>
<dbReference type="InterPro" id="IPR036942">
    <property type="entry name" value="Beta-barrel_TonB_sf"/>
</dbReference>
<name>A0ABS7Q0V9_9SPHN</name>
<keyword evidence="5 11" id="KW-0812">Transmembrane</keyword>
<evidence type="ECO:0000313" key="16">
    <source>
        <dbReference type="EMBL" id="MBY8825884.1"/>
    </source>
</evidence>
<evidence type="ECO:0000259" key="15">
    <source>
        <dbReference type="Pfam" id="PF07715"/>
    </source>
</evidence>
<dbReference type="PANTHER" id="PTHR32552:SF81">
    <property type="entry name" value="TONB-DEPENDENT OUTER MEMBRANE RECEPTOR"/>
    <property type="match status" value="1"/>
</dbReference>
<keyword evidence="8 12" id="KW-0798">TonB box</keyword>
<comment type="subcellular location">
    <subcellularLocation>
        <location evidence="1 11">Cell outer membrane</location>
        <topology evidence="1 11">Multi-pass membrane protein</topology>
    </subcellularLocation>
</comment>
<dbReference type="PANTHER" id="PTHR32552">
    <property type="entry name" value="FERRICHROME IRON RECEPTOR-RELATED"/>
    <property type="match status" value="1"/>
</dbReference>
<keyword evidence="2 11" id="KW-0813">Transport</keyword>
<accession>A0ABS7Q0V9</accession>
<evidence type="ECO:0000259" key="14">
    <source>
        <dbReference type="Pfam" id="PF00593"/>
    </source>
</evidence>
<keyword evidence="17" id="KW-1185">Reference proteome</keyword>
<organism evidence="16 17">
    <name type="scientific">Sphingomonas colocasiae</name>
    <dbReference type="NCBI Taxonomy" id="1848973"/>
    <lineage>
        <taxon>Bacteria</taxon>
        <taxon>Pseudomonadati</taxon>
        <taxon>Pseudomonadota</taxon>
        <taxon>Alphaproteobacteria</taxon>
        <taxon>Sphingomonadales</taxon>
        <taxon>Sphingomonadaceae</taxon>
        <taxon>Sphingomonas</taxon>
    </lineage>
</organism>
<dbReference type="PROSITE" id="PS52016">
    <property type="entry name" value="TONB_DEPENDENT_REC_3"/>
    <property type="match status" value="1"/>
</dbReference>
<feature type="domain" description="TonB-dependent receptor-like beta-barrel" evidence="14">
    <location>
        <begin position="239"/>
        <end position="652"/>
    </location>
</feature>
<evidence type="ECO:0000256" key="13">
    <source>
        <dbReference type="SAM" id="SignalP"/>
    </source>
</evidence>
<evidence type="ECO:0000256" key="4">
    <source>
        <dbReference type="ARBA" id="ARBA00022496"/>
    </source>
</evidence>
<evidence type="ECO:0000256" key="5">
    <source>
        <dbReference type="ARBA" id="ARBA00022692"/>
    </source>
</evidence>
<reference evidence="16 17" key="1">
    <citation type="submission" date="2021-08" db="EMBL/GenBank/DDBJ databases">
        <authorList>
            <person name="Tuo L."/>
        </authorList>
    </citation>
    <scope>NUCLEOTIDE SEQUENCE [LARGE SCALE GENOMIC DNA]</scope>
    <source>
        <strain evidence="16 17">JCM 31229</strain>
    </source>
</reference>
<gene>
    <name evidence="16" type="ORF">K7G82_26520</name>
</gene>
<keyword evidence="3 11" id="KW-1134">Transmembrane beta strand</keyword>
<keyword evidence="7" id="KW-0406">Ion transport</keyword>
<dbReference type="Gene3D" id="2.40.170.20">
    <property type="entry name" value="TonB-dependent receptor, beta-barrel domain"/>
    <property type="match status" value="1"/>
</dbReference>
<evidence type="ECO:0000256" key="1">
    <source>
        <dbReference type="ARBA" id="ARBA00004571"/>
    </source>
</evidence>
<dbReference type="RefSeq" id="WP_222992973.1">
    <property type="nucleotide sequence ID" value="NZ_JAINVV010000013.1"/>
</dbReference>
<sequence>MAIFNLRHAIVIGLLGGTATISPAMAQSAGAEAAESDDIVVTARKREERAIDVPIALNVVSGEALEQRGARNLSDFLQEAPGVGVYDQGNGLSRITIRGISTSLGANENGYYLDDLPFTGVTVPLNPDVRAWDLDRIEVLRGPQGTLFGEGSMGGTVRILTKGADLDNWEAKASGFVSDTDGGATNGGVKGAFNAPIIPGILAVRVAGTHERFNGWVDNRAAGTRNLNDQRFDTFRAKLRFDPTDRLSITGSYWMFNSSFPQGGSTATDDGQQSRSSVLTSKSRYRLYNGAARYDFGGAELFYGYSHSKYALPQSGPLLGGTLVATIDIKVDAHELRLASTGDGPLQWTVGGYLREAKRSDGVEFALFGIDNVDFTRSKAKAVFGEATYTLGGAPIDITAGLRYYEEDLGGYEVNAGIVTPDEGDTYKSLNPRVSIAWHPQPNTTIYASAAKGFRAGQLQPTVSVALGKQFGIDLPPALAQDSIWTYELGGKADLFDRMLTIEGAIYYSNWKDVTVRIPIATTGFNGLINSNGTHTKGAELSVILRPVKGLTLSASGGYVDATYSGAVAGTGIVDGAAVDDVSKFTANASADYRTEIADGVLGTARIGWQHASPRRFNSFPGYLPGDATNRIDARIGVDFDQLSVALFADNLTNENGATSYRSVQPIAPGDNDITAYRFRPRTIGIEASFRFGGPAR</sequence>
<feature type="domain" description="TonB-dependent receptor plug" evidence="15">
    <location>
        <begin position="51"/>
        <end position="156"/>
    </location>
</feature>
<dbReference type="Proteomes" id="UP000706039">
    <property type="component" value="Unassembled WGS sequence"/>
</dbReference>
<evidence type="ECO:0000256" key="7">
    <source>
        <dbReference type="ARBA" id="ARBA00023065"/>
    </source>
</evidence>
<comment type="caution">
    <text evidence="16">The sequence shown here is derived from an EMBL/GenBank/DDBJ whole genome shotgun (WGS) entry which is preliminary data.</text>
</comment>